<dbReference type="Pfam" id="PF00578">
    <property type="entry name" value="AhpC-TSA"/>
    <property type="match status" value="1"/>
</dbReference>
<dbReference type="PANTHER" id="PTHR42852:SF17">
    <property type="entry name" value="THIOREDOXIN-LIKE PROTEIN HI_1115"/>
    <property type="match status" value="1"/>
</dbReference>
<proteinExistence type="predicted"/>
<dbReference type="InterPro" id="IPR000866">
    <property type="entry name" value="AhpC/TSA"/>
</dbReference>
<reference evidence="4" key="1">
    <citation type="journal article" date="2023" name="Mar. Drugs">
        <title>Gemmata algarum, a Novel Planctomycete Isolated from an Algal Mat, Displays Antimicrobial Activity.</title>
        <authorList>
            <person name="Kumar G."/>
            <person name="Kallscheuer N."/>
            <person name="Kashif M."/>
            <person name="Ahamad S."/>
            <person name="Jagadeeshwari U."/>
            <person name="Pannikurungottu S."/>
            <person name="Haufschild T."/>
            <person name="Kabuu M."/>
            <person name="Sasikala C."/>
            <person name="Jogler C."/>
            <person name="Ramana C."/>
        </authorList>
    </citation>
    <scope>NUCLEOTIDE SEQUENCE [LARGE SCALE GENOMIC DNA]</scope>
    <source>
        <strain evidence="4">JC673</strain>
    </source>
</reference>
<dbReference type="InterPro" id="IPR013766">
    <property type="entry name" value="Thioredoxin_domain"/>
</dbReference>
<dbReference type="Gene3D" id="3.40.30.10">
    <property type="entry name" value="Glutaredoxin"/>
    <property type="match status" value="1"/>
</dbReference>
<keyword evidence="4" id="KW-1185">Reference proteome</keyword>
<evidence type="ECO:0000313" key="3">
    <source>
        <dbReference type="EMBL" id="MDY3563682.1"/>
    </source>
</evidence>
<comment type="caution">
    <text evidence="3">The sequence shown here is derived from an EMBL/GenBank/DDBJ whole genome shotgun (WGS) entry which is preliminary data.</text>
</comment>
<accession>A0ABU5FA78</accession>
<dbReference type="InterPro" id="IPR050553">
    <property type="entry name" value="Thioredoxin_ResA/DsbE_sf"/>
</dbReference>
<dbReference type="Proteomes" id="UP001272242">
    <property type="component" value="Unassembled WGS sequence"/>
</dbReference>
<dbReference type="PANTHER" id="PTHR42852">
    <property type="entry name" value="THIOL:DISULFIDE INTERCHANGE PROTEIN DSBE"/>
    <property type="match status" value="1"/>
</dbReference>
<dbReference type="CDD" id="cd02966">
    <property type="entry name" value="TlpA_like_family"/>
    <property type="match status" value="1"/>
</dbReference>
<feature type="domain" description="Thioredoxin" evidence="2">
    <location>
        <begin position="90"/>
        <end position="252"/>
    </location>
</feature>
<gene>
    <name evidence="3" type="ORF">R5W23_005298</name>
</gene>
<protein>
    <submittedName>
        <fullName evidence="3">TlpA family protein disulfide reductase</fullName>
    </submittedName>
</protein>
<dbReference type="InterPro" id="IPR036249">
    <property type="entry name" value="Thioredoxin-like_sf"/>
</dbReference>
<dbReference type="RefSeq" id="WP_320689835.1">
    <property type="nucleotide sequence ID" value="NZ_JAXBLV010000244.1"/>
</dbReference>
<name>A0ABU5FA78_9BACT</name>
<evidence type="ECO:0000313" key="4">
    <source>
        <dbReference type="Proteomes" id="UP001272242"/>
    </source>
</evidence>
<feature type="region of interest" description="Disordered" evidence="1">
    <location>
        <begin position="193"/>
        <end position="214"/>
    </location>
</feature>
<sequence>MLVPCECQELDRSGRGGVYHAYAETVDGRAVAFTYDYTGRLEFLLPPGEYRLRVYGSEFVGKKRVALTVPKNRSEHTTDLVTLPATGLLKLIGQPAPELTDVVGWKGAAVKLGDLKGQYVLLEFWGWWCGPCIGHMPALMTLHDRFKDKGVAIVGVHVDADGKIRTVEELDAKLAQYKKDVWKGRDMPFPLALTSGKRTGEGEDAQRGGPAGRYGISSYPSTILIDPEGKVVGKFHERDAEAAVKRIDALLQEAKKARGEKK</sequence>
<dbReference type="PROSITE" id="PS51352">
    <property type="entry name" value="THIOREDOXIN_2"/>
    <property type="match status" value="1"/>
</dbReference>
<evidence type="ECO:0000256" key="1">
    <source>
        <dbReference type="SAM" id="MobiDB-lite"/>
    </source>
</evidence>
<organism evidence="3 4">
    <name type="scientific">Gemmata algarum</name>
    <dbReference type="NCBI Taxonomy" id="2975278"/>
    <lineage>
        <taxon>Bacteria</taxon>
        <taxon>Pseudomonadati</taxon>
        <taxon>Planctomycetota</taxon>
        <taxon>Planctomycetia</taxon>
        <taxon>Gemmatales</taxon>
        <taxon>Gemmataceae</taxon>
        <taxon>Gemmata</taxon>
    </lineage>
</organism>
<dbReference type="EMBL" id="JAXBLV010000244">
    <property type="protein sequence ID" value="MDY3563682.1"/>
    <property type="molecule type" value="Genomic_DNA"/>
</dbReference>
<evidence type="ECO:0000259" key="2">
    <source>
        <dbReference type="PROSITE" id="PS51352"/>
    </source>
</evidence>
<dbReference type="SUPFAM" id="SSF52833">
    <property type="entry name" value="Thioredoxin-like"/>
    <property type="match status" value="1"/>
</dbReference>